<reference evidence="3 4" key="1">
    <citation type="submission" date="2022-04" db="EMBL/GenBank/DDBJ databases">
        <title>Human microbiome associated bacterial genomes.</title>
        <authorList>
            <person name="Sandstrom S."/>
            <person name="Salamzade R."/>
            <person name="Kalan L.R."/>
        </authorList>
    </citation>
    <scope>NUCLEOTIDE SEQUENCE [LARGE SCALE GENOMIC DNA]</scope>
    <source>
        <strain evidence="4">p3-SID1799</strain>
    </source>
</reference>
<feature type="domain" description="LysM" evidence="2">
    <location>
        <begin position="44"/>
        <end position="88"/>
    </location>
</feature>
<evidence type="ECO:0000259" key="2">
    <source>
        <dbReference type="PROSITE" id="PS51782"/>
    </source>
</evidence>
<dbReference type="Proteomes" id="UP001525379">
    <property type="component" value="Unassembled WGS sequence"/>
</dbReference>
<evidence type="ECO:0000313" key="4">
    <source>
        <dbReference type="Proteomes" id="UP001525379"/>
    </source>
</evidence>
<accession>A0ABT2HXF1</accession>
<sequence length="172" mass="18098">MTQAAIAREQSSRNLVDALTGLLRNVRAFAASPASSSAEPAPAPTVTIEREESPSEFAARHGISMADLVVANGLGFRARLTPGMQIVIPPQRERTNATSTGADVSITKHIVRDEDTLESLAAHFGATPELVLRANGLADESSIVPGMSVVMPSTLHPADTGEIPRHEEARAA</sequence>
<evidence type="ECO:0000313" key="3">
    <source>
        <dbReference type="EMBL" id="MCT2042985.1"/>
    </source>
</evidence>
<dbReference type="InterPro" id="IPR036779">
    <property type="entry name" value="LysM_dom_sf"/>
</dbReference>
<dbReference type="Pfam" id="PF01476">
    <property type="entry name" value="LysM"/>
    <property type="match status" value="2"/>
</dbReference>
<feature type="domain" description="LysM" evidence="2">
    <location>
        <begin position="107"/>
        <end position="151"/>
    </location>
</feature>
<dbReference type="EMBL" id="JALXSQ010000022">
    <property type="protein sequence ID" value="MCT2042985.1"/>
    <property type="molecule type" value="Genomic_DNA"/>
</dbReference>
<dbReference type="SUPFAM" id="SSF54106">
    <property type="entry name" value="LysM domain"/>
    <property type="match status" value="2"/>
</dbReference>
<feature type="region of interest" description="Disordered" evidence="1">
    <location>
        <begin position="153"/>
        <end position="172"/>
    </location>
</feature>
<feature type="compositionally biased region" description="Basic and acidic residues" evidence="1">
    <location>
        <begin position="162"/>
        <end position="172"/>
    </location>
</feature>
<dbReference type="InterPro" id="IPR018392">
    <property type="entry name" value="LysM"/>
</dbReference>
<proteinExistence type="predicted"/>
<dbReference type="CDD" id="cd00118">
    <property type="entry name" value="LysM"/>
    <property type="match status" value="1"/>
</dbReference>
<comment type="caution">
    <text evidence="3">The sequence shown here is derived from an EMBL/GenBank/DDBJ whole genome shotgun (WGS) entry which is preliminary data.</text>
</comment>
<organism evidence="3 4">
    <name type="scientific">Pseudoclavibacter albus</name>
    <dbReference type="NCBI Taxonomy" id="272241"/>
    <lineage>
        <taxon>Bacteria</taxon>
        <taxon>Bacillati</taxon>
        <taxon>Actinomycetota</taxon>
        <taxon>Actinomycetes</taxon>
        <taxon>Micrococcales</taxon>
        <taxon>Microbacteriaceae</taxon>
        <taxon>Pseudoclavibacter</taxon>
    </lineage>
</organism>
<keyword evidence="4" id="KW-1185">Reference proteome</keyword>
<evidence type="ECO:0000256" key="1">
    <source>
        <dbReference type="SAM" id="MobiDB-lite"/>
    </source>
</evidence>
<dbReference type="PROSITE" id="PS51782">
    <property type="entry name" value="LYSM"/>
    <property type="match status" value="2"/>
</dbReference>
<name>A0ABT2HXF1_9MICO</name>
<gene>
    <name evidence="3" type="ORF">M3D15_06530</name>
</gene>
<dbReference type="RefSeq" id="WP_260104277.1">
    <property type="nucleotide sequence ID" value="NZ_JALXSQ010000022.1"/>
</dbReference>
<protein>
    <submittedName>
        <fullName evidence="3">LysM peptidoglycan-binding domain-containing protein</fullName>
    </submittedName>
</protein>
<dbReference type="Gene3D" id="3.10.350.10">
    <property type="entry name" value="LysM domain"/>
    <property type="match status" value="2"/>
</dbReference>
<dbReference type="SMART" id="SM00257">
    <property type="entry name" value="LysM"/>
    <property type="match status" value="2"/>
</dbReference>